<evidence type="ECO:0000313" key="4">
    <source>
        <dbReference type="Proteomes" id="UP000824236"/>
    </source>
</evidence>
<accession>A0A9E2KFP1</accession>
<dbReference type="EMBL" id="JAHLFO010000040">
    <property type="protein sequence ID" value="MBU3813568.1"/>
    <property type="molecule type" value="Genomic_DNA"/>
</dbReference>
<sequence length="400" mass="44475">MSTRIDNINERRARRQAQAPSPLPNATQASTPTEPAASVTPSAGMMPAQPVAAAQVVGRANPANAPVPTINPESTTQESMRRVALQNMDEEQFRSAQEGMNASDKEYWSEQARLNPLNTYANLRNYFASEETPDERRKRERREHLGQVFANLGNLIGNAAQLYYTAKGAVPADLNAGAFAENERMRRIKEKRDALKARQDAILAEAKGDDIRNAYNIRLAREKAAADAADKQKGRDLDLMKFGMKLKADKDKADADRKLKEQQAKETGRHNRAMEANAARAQDKIVDSVIGADGNIYTRNTRLTENEARQIVNSTGLNGEDLRPFITRKVTKGDYGQQTVNEEVDWMAAAAYALENGMVYPEELRSRGFKLGGGMYPPEKKSAPYMRNNNNSKKAPYARQ</sequence>
<evidence type="ECO:0000313" key="3">
    <source>
        <dbReference type="EMBL" id="MBU3813568.1"/>
    </source>
</evidence>
<feature type="region of interest" description="Disordered" evidence="1">
    <location>
        <begin position="1"/>
        <end position="46"/>
    </location>
</feature>
<organism evidence="3 4">
    <name type="scientific">Candidatus Bacteroides intestinipullorum</name>
    <dbReference type="NCBI Taxonomy" id="2838471"/>
    <lineage>
        <taxon>Bacteria</taxon>
        <taxon>Pseudomonadati</taxon>
        <taxon>Bacteroidota</taxon>
        <taxon>Bacteroidia</taxon>
        <taxon>Bacteroidales</taxon>
        <taxon>Bacteroidaceae</taxon>
        <taxon>Bacteroides</taxon>
    </lineage>
</organism>
<evidence type="ECO:0000256" key="1">
    <source>
        <dbReference type="SAM" id="MobiDB-lite"/>
    </source>
</evidence>
<evidence type="ECO:0000259" key="2">
    <source>
        <dbReference type="Pfam" id="PF19290"/>
    </source>
</evidence>
<name>A0A9E2KFP1_9BACE</name>
<feature type="domain" description="Metalloprotease TldD/E central" evidence="2">
    <location>
        <begin position="272"/>
        <end position="326"/>
    </location>
</feature>
<gene>
    <name evidence="3" type="ORF">H9791_03545</name>
</gene>
<protein>
    <recommendedName>
        <fullName evidence="2">Metalloprotease TldD/E central domain-containing protein</fullName>
    </recommendedName>
</protein>
<dbReference type="AlphaFoldDB" id="A0A9E2KFP1"/>
<dbReference type="InterPro" id="IPR045570">
    <property type="entry name" value="Metalloprtase-TldD/E_cen_dom"/>
</dbReference>
<feature type="compositionally biased region" description="Basic and acidic residues" evidence="1">
    <location>
        <begin position="251"/>
        <end position="273"/>
    </location>
</feature>
<dbReference type="Proteomes" id="UP000824236">
    <property type="component" value="Unassembled WGS sequence"/>
</dbReference>
<proteinExistence type="predicted"/>
<feature type="region of interest" description="Disordered" evidence="1">
    <location>
        <begin position="373"/>
        <end position="400"/>
    </location>
</feature>
<feature type="region of interest" description="Disordered" evidence="1">
    <location>
        <begin position="251"/>
        <end position="278"/>
    </location>
</feature>
<dbReference type="Pfam" id="PF19290">
    <property type="entry name" value="PmbA_TldD_2nd"/>
    <property type="match status" value="1"/>
</dbReference>
<feature type="compositionally biased region" description="Polar residues" evidence="1">
    <location>
        <begin position="24"/>
        <end position="33"/>
    </location>
</feature>
<comment type="caution">
    <text evidence="3">The sequence shown here is derived from an EMBL/GenBank/DDBJ whole genome shotgun (WGS) entry which is preliminary data.</text>
</comment>
<reference evidence="3" key="1">
    <citation type="journal article" date="2021" name="PeerJ">
        <title>Extensive microbial diversity within the chicken gut microbiome revealed by metagenomics and culture.</title>
        <authorList>
            <person name="Gilroy R."/>
            <person name="Ravi A."/>
            <person name="Getino M."/>
            <person name="Pursley I."/>
            <person name="Horton D.L."/>
            <person name="Alikhan N.F."/>
            <person name="Baker D."/>
            <person name="Gharbi K."/>
            <person name="Hall N."/>
            <person name="Watson M."/>
            <person name="Adriaenssens E.M."/>
            <person name="Foster-Nyarko E."/>
            <person name="Jarju S."/>
            <person name="Secka A."/>
            <person name="Antonio M."/>
            <person name="Oren A."/>
            <person name="Chaudhuri R.R."/>
            <person name="La Ragione R."/>
            <person name="Hildebrand F."/>
            <person name="Pallen M.J."/>
        </authorList>
    </citation>
    <scope>NUCLEOTIDE SEQUENCE</scope>
    <source>
        <strain evidence="3">B3-3758</strain>
    </source>
</reference>
<reference evidence="3" key="2">
    <citation type="submission" date="2021-04" db="EMBL/GenBank/DDBJ databases">
        <authorList>
            <person name="Gilroy R."/>
        </authorList>
    </citation>
    <scope>NUCLEOTIDE SEQUENCE</scope>
    <source>
        <strain evidence="3">B3-3758</strain>
    </source>
</reference>